<evidence type="ECO:0000313" key="6">
    <source>
        <dbReference type="EMBL" id="QDT35201.1"/>
    </source>
</evidence>
<name>A0A517QU83_9PLAN</name>
<dbReference type="Proteomes" id="UP000315724">
    <property type="component" value="Chromosome"/>
</dbReference>
<dbReference type="OrthoDB" id="9802667at2"/>
<comment type="similarity">
    <text evidence="2">Belongs to the KHG/KDPG aldolase family.</text>
</comment>
<evidence type="ECO:0000313" key="7">
    <source>
        <dbReference type="Proteomes" id="UP000315724"/>
    </source>
</evidence>
<dbReference type="PANTHER" id="PTHR30246">
    <property type="entry name" value="2-KETO-3-DEOXY-6-PHOSPHOGLUCONATE ALDOLASE"/>
    <property type="match status" value="1"/>
</dbReference>
<dbReference type="NCBIfam" id="TIGR01182">
    <property type="entry name" value="eda"/>
    <property type="match status" value="1"/>
</dbReference>
<comment type="pathway">
    <text evidence="1">Carbohydrate acid metabolism.</text>
</comment>
<keyword evidence="4" id="KW-0456">Lyase</keyword>
<evidence type="ECO:0000256" key="1">
    <source>
        <dbReference type="ARBA" id="ARBA00004761"/>
    </source>
</evidence>
<organism evidence="6 7">
    <name type="scientific">Thalassoglobus polymorphus</name>
    <dbReference type="NCBI Taxonomy" id="2527994"/>
    <lineage>
        <taxon>Bacteria</taxon>
        <taxon>Pseudomonadati</taxon>
        <taxon>Planctomycetota</taxon>
        <taxon>Planctomycetia</taxon>
        <taxon>Planctomycetales</taxon>
        <taxon>Planctomycetaceae</taxon>
        <taxon>Thalassoglobus</taxon>
    </lineage>
</organism>
<protein>
    <submittedName>
        <fullName evidence="6">KHG/KDPG aldolase</fullName>
    </submittedName>
</protein>
<dbReference type="PANTHER" id="PTHR30246:SF1">
    <property type="entry name" value="2-DEHYDRO-3-DEOXY-6-PHOSPHOGALACTONATE ALDOLASE-RELATED"/>
    <property type="match status" value="1"/>
</dbReference>
<accession>A0A517QU83</accession>
<dbReference type="GO" id="GO:0016829">
    <property type="term" value="F:lyase activity"/>
    <property type="evidence" value="ECO:0007669"/>
    <property type="project" value="UniProtKB-KW"/>
</dbReference>
<dbReference type="InterPro" id="IPR013785">
    <property type="entry name" value="Aldolase_TIM"/>
</dbReference>
<comment type="subunit">
    <text evidence="3">Homotrimer.</text>
</comment>
<dbReference type="CDD" id="cd00452">
    <property type="entry name" value="KDPG_aldolase"/>
    <property type="match status" value="1"/>
</dbReference>
<keyword evidence="5" id="KW-0119">Carbohydrate metabolism</keyword>
<dbReference type="SUPFAM" id="SSF51569">
    <property type="entry name" value="Aldolase"/>
    <property type="match status" value="1"/>
</dbReference>
<gene>
    <name evidence="6" type="primary">kdgA</name>
    <name evidence="6" type="ORF">Mal48_44770</name>
</gene>
<dbReference type="Gene3D" id="3.20.20.70">
    <property type="entry name" value="Aldolase class I"/>
    <property type="match status" value="1"/>
</dbReference>
<dbReference type="Pfam" id="PF01081">
    <property type="entry name" value="Aldolase"/>
    <property type="match status" value="1"/>
</dbReference>
<reference evidence="6 7" key="1">
    <citation type="submission" date="2019-02" db="EMBL/GenBank/DDBJ databases">
        <title>Deep-cultivation of Planctomycetes and their phenomic and genomic characterization uncovers novel biology.</title>
        <authorList>
            <person name="Wiegand S."/>
            <person name="Jogler M."/>
            <person name="Boedeker C."/>
            <person name="Pinto D."/>
            <person name="Vollmers J."/>
            <person name="Rivas-Marin E."/>
            <person name="Kohn T."/>
            <person name="Peeters S.H."/>
            <person name="Heuer A."/>
            <person name="Rast P."/>
            <person name="Oberbeckmann S."/>
            <person name="Bunk B."/>
            <person name="Jeske O."/>
            <person name="Meyerdierks A."/>
            <person name="Storesund J.E."/>
            <person name="Kallscheuer N."/>
            <person name="Luecker S."/>
            <person name="Lage O.M."/>
            <person name="Pohl T."/>
            <person name="Merkel B.J."/>
            <person name="Hornburger P."/>
            <person name="Mueller R.-W."/>
            <person name="Bruemmer F."/>
            <person name="Labrenz M."/>
            <person name="Spormann A.M."/>
            <person name="Op den Camp H."/>
            <person name="Overmann J."/>
            <person name="Amann R."/>
            <person name="Jetten M.S.M."/>
            <person name="Mascher T."/>
            <person name="Medema M.H."/>
            <person name="Devos D.P."/>
            <person name="Kaster A.-K."/>
            <person name="Ovreas L."/>
            <person name="Rohde M."/>
            <person name="Galperin M.Y."/>
            <person name="Jogler C."/>
        </authorList>
    </citation>
    <scope>NUCLEOTIDE SEQUENCE [LARGE SCALE GENOMIC DNA]</scope>
    <source>
        <strain evidence="6 7">Mal48</strain>
    </source>
</reference>
<proteinExistence type="inferred from homology"/>
<dbReference type="InterPro" id="IPR000887">
    <property type="entry name" value="Aldlse_KDPG_KHG"/>
</dbReference>
<sequence length="215" mass="22752">MSKETDLKRVLDLGLVAIIRASNGDRLLEVAEALYAGGIDVIEVTFTVPGVVDIIKQLRDNIGDRVLLGAGTVLDPETARAAILAGAEYIVTPTVNVEVIKLCQRYSKVVMAGAFTPTEILTAWEAGADIVKVFPADVGGPSYLKAVHGPLPQIRLLPTGGVNLDTLPSFVKAGACAVGLGSALVEKEALEKGDMKRVEELAKAYVEKMKEARGL</sequence>
<evidence type="ECO:0000256" key="2">
    <source>
        <dbReference type="ARBA" id="ARBA00006906"/>
    </source>
</evidence>
<dbReference type="RefSeq" id="WP_145204373.1">
    <property type="nucleotide sequence ID" value="NZ_CP036267.1"/>
</dbReference>
<evidence type="ECO:0000256" key="3">
    <source>
        <dbReference type="ARBA" id="ARBA00011233"/>
    </source>
</evidence>
<evidence type="ECO:0000256" key="5">
    <source>
        <dbReference type="ARBA" id="ARBA00023277"/>
    </source>
</evidence>
<keyword evidence="7" id="KW-1185">Reference proteome</keyword>
<dbReference type="AlphaFoldDB" id="A0A517QU83"/>
<dbReference type="KEGG" id="tpol:Mal48_44770"/>
<dbReference type="EMBL" id="CP036267">
    <property type="protein sequence ID" value="QDT35201.1"/>
    <property type="molecule type" value="Genomic_DNA"/>
</dbReference>
<evidence type="ECO:0000256" key="4">
    <source>
        <dbReference type="ARBA" id="ARBA00023239"/>
    </source>
</evidence>